<evidence type="ECO:0000313" key="3">
    <source>
        <dbReference type="Proteomes" id="UP000091956"/>
    </source>
</evidence>
<name>A0A1B8G6H6_9PEZI</name>
<dbReference type="Proteomes" id="UP000091956">
    <property type="component" value="Unassembled WGS sequence"/>
</dbReference>
<dbReference type="InterPro" id="IPR054363">
    <property type="entry name" value="GH95_cat"/>
</dbReference>
<reference evidence="2 3" key="1">
    <citation type="submission" date="2016-03" db="EMBL/GenBank/DDBJ databases">
        <title>Comparative genomics of Pseudogymnoascus destructans, the fungus causing white-nose syndrome of bats.</title>
        <authorList>
            <person name="Palmer J.M."/>
            <person name="Drees K.P."/>
            <person name="Foster J.T."/>
            <person name="Lindner D.L."/>
        </authorList>
    </citation>
    <scope>NUCLEOTIDE SEQUENCE [LARGE SCALE GENOMIC DNA]</scope>
    <source>
        <strain evidence="2 3">UAMH 10579</strain>
    </source>
</reference>
<dbReference type="GeneID" id="28843926"/>
<dbReference type="PANTHER" id="PTHR31084:SF0">
    <property type="entry name" value="ALPHA-L-FUCOSIDASE 2"/>
    <property type="match status" value="1"/>
</dbReference>
<dbReference type="Gene3D" id="1.50.10.10">
    <property type="match status" value="1"/>
</dbReference>
<evidence type="ECO:0000313" key="2">
    <source>
        <dbReference type="EMBL" id="OBT91420.2"/>
    </source>
</evidence>
<dbReference type="PANTHER" id="PTHR31084">
    <property type="entry name" value="ALPHA-L-FUCOSIDASE 2"/>
    <property type="match status" value="1"/>
</dbReference>
<protein>
    <recommendedName>
        <fullName evidence="1">Glycosyl hydrolase family 95 catalytic domain-containing protein</fullName>
    </recommendedName>
</protein>
<dbReference type="Pfam" id="PF22124">
    <property type="entry name" value="Glyco_hydro_95_cat"/>
    <property type="match status" value="1"/>
</dbReference>
<dbReference type="RefSeq" id="XP_059319226.1">
    <property type="nucleotide sequence ID" value="XM_059464163.1"/>
</dbReference>
<sequence length="177" mass="19913">MNYWPSLATGLADLTSPLNSLLKTMGTQGAKVAKEMYGCSSTVTHHNTDLWGDSAPQDNYSPATFWPMGATWMVTHMIEHYRFTGDKELLKDMFPTLKANVEFALNFLKEYNSYMVTNSRVSAENTYVIPNSNGKTASISLGTTIDNQLLWTSSDLFLRRRLRSVFETINLPSAQPR</sequence>
<dbReference type="GO" id="GO:0004560">
    <property type="term" value="F:alpha-L-fucosidase activity"/>
    <property type="evidence" value="ECO:0007669"/>
    <property type="project" value="TreeGrafter"/>
</dbReference>
<reference evidence="3" key="2">
    <citation type="journal article" date="2018" name="Nat. Commun.">
        <title>Extreme sensitivity to ultraviolet light in the fungal pathogen causing white-nose syndrome of bats.</title>
        <authorList>
            <person name="Palmer J.M."/>
            <person name="Drees K.P."/>
            <person name="Foster J.T."/>
            <person name="Lindner D.L."/>
        </authorList>
    </citation>
    <scope>NUCLEOTIDE SEQUENCE [LARGE SCALE GENOMIC DNA]</scope>
    <source>
        <strain evidence="3">UAMH 10579</strain>
    </source>
</reference>
<dbReference type="GO" id="GO:0005975">
    <property type="term" value="P:carbohydrate metabolic process"/>
    <property type="evidence" value="ECO:0007669"/>
    <property type="project" value="InterPro"/>
</dbReference>
<dbReference type="InterPro" id="IPR012341">
    <property type="entry name" value="6hp_glycosidase-like_sf"/>
</dbReference>
<dbReference type="InterPro" id="IPR008928">
    <property type="entry name" value="6-hairpin_glycosidase_sf"/>
</dbReference>
<gene>
    <name evidence="2" type="ORF">VE01_10540</name>
</gene>
<dbReference type="AlphaFoldDB" id="A0A1B8G6H6"/>
<keyword evidence="3" id="KW-1185">Reference proteome</keyword>
<evidence type="ECO:0000259" key="1">
    <source>
        <dbReference type="Pfam" id="PF22124"/>
    </source>
</evidence>
<dbReference type="SUPFAM" id="SSF48208">
    <property type="entry name" value="Six-hairpin glycosidases"/>
    <property type="match status" value="1"/>
</dbReference>
<organism evidence="2 3">
    <name type="scientific">Pseudogymnoascus verrucosus</name>
    <dbReference type="NCBI Taxonomy" id="342668"/>
    <lineage>
        <taxon>Eukaryota</taxon>
        <taxon>Fungi</taxon>
        <taxon>Dikarya</taxon>
        <taxon>Ascomycota</taxon>
        <taxon>Pezizomycotina</taxon>
        <taxon>Leotiomycetes</taxon>
        <taxon>Thelebolales</taxon>
        <taxon>Thelebolaceae</taxon>
        <taxon>Pseudogymnoascus</taxon>
    </lineage>
</organism>
<proteinExistence type="predicted"/>
<dbReference type="EMBL" id="KV460292">
    <property type="protein sequence ID" value="OBT91420.2"/>
    <property type="molecule type" value="Genomic_DNA"/>
</dbReference>
<feature type="domain" description="Glycosyl hydrolase family 95 catalytic" evidence="1">
    <location>
        <begin position="1"/>
        <end position="153"/>
    </location>
</feature>
<accession>A0A1B8G6H6</accession>